<evidence type="ECO:0000256" key="5">
    <source>
        <dbReference type="ARBA" id="ARBA00022989"/>
    </source>
</evidence>
<evidence type="ECO:0000256" key="6">
    <source>
        <dbReference type="ARBA" id="ARBA00023136"/>
    </source>
</evidence>
<dbReference type="RefSeq" id="WP_022637099.1">
    <property type="nucleotide sequence ID" value="NZ_ASJR01000013.1"/>
</dbReference>
<evidence type="ECO:0000256" key="2">
    <source>
        <dbReference type="ARBA" id="ARBA00005811"/>
    </source>
</evidence>
<feature type="transmembrane region" description="Helical" evidence="8">
    <location>
        <begin position="20"/>
        <end position="39"/>
    </location>
</feature>
<evidence type="ECO:0000256" key="3">
    <source>
        <dbReference type="ARBA" id="ARBA00022475"/>
    </source>
</evidence>
<sequence length="136" mass="14944">MFDDYGFIQKESKAAHVDMGPLLDMVFILLIFFVITTNFTRETGIDVDKPQAASSVAQGNETILVGVSREGSIHIHGRQVDTQELERLLRSERARIPSATVIIVGDRGSPLGRSVEIMDIVNTAGFDRVSLAADRN</sequence>
<comment type="caution">
    <text evidence="9">The sequence shown here is derived from an EMBL/GenBank/DDBJ whole genome shotgun (WGS) entry which is preliminary data.</text>
</comment>
<dbReference type="AlphaFoldDB" id="U7DAM8"/>
<evidence type="ECO:0000313" key="10">
    <source>
        <dbReference type="Proteomes" id="UP000017148"/>
    </source>
</evidence>
<dbReference type="PANTHER" id="PTHR30558:SF13">
    <property type="entry name" value="BIOPOLYMER TRANSPORT PROTEIN EXBD2"/>
    <property type="match status" value="1"/>
</dbReference>
<evidence type="ECO:0000256" key="4">
    <source>
        <dbReference type="ARBA" id="ARBA00022692"/>
    </source>
</evidence>
<gene>
    <name evidence="9" type="ORF">CALK_1652</name>
</gene>
<comment type="subcellular location">
    <subcellularLocation>
        <location evidence="1">Cell membrane</location>
        <topology evidence="1">Single-pass membrane protein</topology>
    </subcellularLocation>
    <subcellularLocation>
        <location evidence="7">Cell membrane</location>
        <topology evidence="7">Single-pass type II membrane protein</topology>
    </subcellularLocation>
</comment>
<keyword evidence="5 8" id="KW-1133">Transmembrane helix</keyword>
<evidence type="ECO:0000256" key="1">
    <source>
        <dbReference type="ARBA" id="ARBA00004162"/>
    </source>
</evidence>
<evidence type="ECO:0000256" key="8">
    <source>
        <dbReference type="SAM" id="Phobius"/>
    </source>
</evidence>
<name>U7DAM8_9BACT</name>
<dbReference type="GO" id="GO:0022857">
    <property type="term" value="F:transmembrane transporter activity"/>
    <property type="evidence" value="ECO:0007669"/>
    <property type="project" value="InterPro"/>
</dbReference>
<keyword evidence="7" id="KW-0813">Transport</keyword>
<dbReference type="STRING" id="1313304.CALK_1652"/>
<evidence type="ECO:0000256" key="7">
    <source>
        <dbReference type="RuleBase" id="RU003879"/>
    </source>
</evidence>
<keyword evidence="7" id="KW-0653">Protein transport</keyword>
<dbReference type="OrthoDB" id="9793581at2"/>
<accession>U7DAM8</accession>
<dbReference type="GO" id="GO:0015031">
    <property type="term" value="P:protein transport"/>
    <property type="evidence" value="ECO:0007669"/>
    <property type="project" value="UniProtKB-KW"/>
</dbReference>
<dbReference type="Pfam" id="PF02472">
    <property type="entry name" value="ExbD"/>
    <property type="match status" value="1"/>
</dbReference>
<dbReference type="eggNOG" id="COG0848">
    <property type="taxonomic scope" value="Bacteria"/>
</dbReference>
<evidence type="ECO:0000313" key="9">
    <source>
        <dbReference type="EMBL" id="ERP31450.1"/>
    </source>
</evidence>
<dbReference type="Proteomes" id="UP000017148">
    <property type="component" value="Unassembled WGS sequence"/>
</dbReference>
<reference evidence="9 10" key="1">
    <citation type="journal article" date="2013" name="Environ. Microbiol.">
        <title>Genome analysis of Chitinivibrio alkaliphilus gen. nov., sp. nov., a novel extremely haloalkaliphilic anaerobic chitinolytic bacterium from the candidate phylum Termite Group 3.</title>
        <authorList>
            <person name="Sorokin D.Y."/>
            <person name="Gumerov V.M."/>
            <person name="Rakitin A.L."/>
            <person name="Beletsky A.V."/>
            <person name="Damste J.S."/>
            <person name="Muyzer G."/>
            <person name="Mardanov A.V."/>
            <person name="Ravin N.V."/>
        </authorList>
    </citation>
    <scope>NUCLEOTIDE SEQUENCE [LARGE SCALE GENOMIC DNA]</scope>
    <source>
        <strain evidence="9 10">ACht1</strain>
    </source>
</reference>
<proteinExistence type="inferred from homology"/>
<dbReference type="GO" id="GO:0005886">
    <property type="term" value="C:plasma membrane"/>
    <property type="evidence" value="ECO:0007669"/>
    <property type="project" value="UniProtKB-SubCell"/>
</dbReference>
<keyword evidence="3" id="KW-1003">Cell membrane</keyword>
<comment type="similarity">
    <text evidence="2 7">Belongs to the ExbD/TolR family.</text>
</comment>
<keyword evidence="4 7" id="KW-0812">Transmembrane</keyword>
<protein>
    <submittedName>
        <fullName evidence="9">Biopolymer transport protein ExbD/TolR</fullName>
    </submittedName>
</protein>
<dbReference type="InterPro" id="IPR003400">
    <property type="entry name" value="ExbD"/>
</dbReference>
<dbReference type="Gene3D" id="3.30.420.270">
    <property type="match status" value="1"/>
</dbReference>
<dbReference type="PANTHER" id="PTHR30558">
    <property type="entry name" value="EXBD MEMBRANE COMPONENT OF PMF-DRIVEN MACROMOLECULE IMPORT SYSTEM"/>
    <property type="match status" value="1"/>
</dbReference>
<keyword evidence="10" id="KW-1185">Reference proteome</keyword>
<dbReference type="EMBL" id="ASJR01000013">
    <property type="protein sequence ID" value="ERP31450.1"/>
    <property type="molecule type" value="Genomic_DNA"/>
</dbReference>
<keyword evidence="6 8" id="KW-0472">Membrane</keyword>
<organism evidence="9 10">
    <name type="scientific">Chitinivibrio alkaliphilus ACht1</name>
    <dbReference type="NCBI Taxonomy" id="1313304"/>
    <lineage>
        <taxon>Bacteria</taxon>
        <taxon>Pseudomonadati</taxon>
        <taxon>Fibrobacterota</taxon>
        <taxon>Chitinivibrionia</taxon>
        <taxon>Chitinivibrionales</taxon>
        <taxon>Chitinivibrionaceae</taxon>
        <taxon>Chitinivibrio</taxon>
    </lineage>
</organism>